<reference evidence="5" key="1">
    <citation type="journal article" date="2020" name="bioRxiv">
        <title>Comparative genomics of Chlamydomonas.</title>
        <authorList>
            <person name="Craig R.J."/>
            <person name="Hasan A.R."/>
            <person name="Ness R.W."/>
            <person name="Keightley P.D."/>
        </authorList>
    </citation>
    <scope>NUCLEOTIDE SEQUENCE</scope>
    <source>
        <strain evidence="5">CCAP 11/173</strain>
    </source>
</reference>
<comment type="cofactor">
    <cofactor evidence="4">
        <name>Fe(2+)</name>
        <dbReference type="ChEBI" id="CHEBI:29033"/>
    </cofactor>
    <text evidence="4">Binds 1 Fe(2+) ion per subunit.</text>
</comment>
<feature type="binding site" evidence="4">
    <location>
        <position position="164"/>
    </location>
    <ligand>
        <name>Fe cation</name>
        <dbReference type="ChEBI" id="CHEBI:24875"/>
        <note>catalytic</note>
    </ligand>
</feature>
<evidence type="ECO:0000256" key="4">
    <source>
        <dbReference type="PIRSR" id="PIRSR604294-1"/>
    </source>
</evidence>
<dbReference type="PANTHER" id="PTHR10543:SF138">
    <property type="entry name" value="CAROTENOID OXYGENASE"/>
    <property type="match status" value="1"/>
</dbReference>
<evidence type="ECO:0008006" key="7">
    <source>
        <dbReference type="Google" id="ProtNLM"/>
    </source>
</evidence>
<evidence type="ECO:0000256" key="1">
    <source>
        <dbReference type="ARBA" id="ARBA00006787"/>
    </source>
</evidence>
<dbReference type="Pfam" id="PF03055">
    <property type="entry name" value="RPE65"/>
    <property type="match status" value="1"/>
</dbReference>
<keyword evidence="2 4" id="KW-0479">Metal-binding</keyword>
<dbReference type="EMBL" id="JAEHOD010000007">
    <property type="protein sequence ID" value="KAG2451785.1"/>
    <property type="molecule type" value="Genomic_DNA"/>
</dbReference>
<accession>A0A835WSH8</accession>
<evidence type="ECO:0000313" key="5">
    <source>
        <dbReference type="EMBL" id="KAG2451785.1"/>
    </source>
</evidence>
<comment type="caution">
    <text evidence="5">The sequence shown here is derived from an EMBL/GenBank/DDBJ whole genome shotgun (WGS) entry which is preliminary data.</text>
</comment>
<dbReference type="Proteomes" id="UP000613740">
    <property type="component" value="Unassembled WGS sequence"/>
</dbReference>
<feature type="binding site" evidence="4">
    <location>
        <position position="241"/>
    </location>
    <ligand>
        <name>Fe cation</name>
        <dbReference type="ChEBI" id="CHEBI:24875"/>
        <note>catalytic</note>
    </ligand>
</feature>
<proteinExistence type="inferred from homology"/>
<dbReference type="GO" id="GO:0016121">
    <property type="term" value="P:carotene catabolic process"/>
    <property type="evidence" value="ECO:0007669"/>
    <property type="project" value="TreeGrafter"/>
</dbReference>
<dbReference type="OrthoDB" id="1069523at2759"/>
<evidence type="ECO:0000313" key="6">
    <source>
        <dbReference type="Proteomes" id="UP000613740"/>
    </source>
</evidence>
<comment type="similarity">
    <text evidence="1">Belongs to the carotenoid oxygenase family.</text>
</comment>
<dbReference type="GO" id="GO:0010436">
    <property type="term" value="F:carotenoid dioxygenase activity"/>
    <property type="evidence" value="ECO:0007669"/>
    <property type="project" value="TreeGrafter"/>
</dbReference>
<keyword evidence="3 4" id="KW-0408">Iron</keyword>
<organism evidence="5 6">
    <name type="scientific">Chlamydomonas schloesseri</name>
    <dbReference type="NCBI Taxonomy" id="2026947"/>
    <lineage>
        <taxon>Eukaryota</taxon>
        <taxon>Viridiplantae</taxon>
        <taxon>Chlorophyta</taxon>
        <taxon>core chlorophytes</taxon>
        <taxon>Chlorophyceae</taxon>
        <taxon>CS clade</taxon>
        <taxon>Chlamydomonadales</taxon>
        <taxon>Chlamydomonadaceae</taxon>
        <taxon>Chlamydomonas</taxon>
    </lineage>
</organism>
<protein>
    <recommendedName>
        <fullName evidence="7">Carotenoid oxygenase</fullName>
    </recommendedName>
</protein>
<feature type="binding site" evidence="4">
    <location>
        <position position="109"/>
    </location>
    <ligand>
        <name>Fe cation</name>
        <dbReference type="ChEBI" id="CHEBI:24875"/>
        <note>catalytic</note>
    </ligand>
</feature>
<keyword evidence="6" id="KW-1185">Reference proteome</keyword>
<dbReference type="PANTHER" id="PTHR10543">
    <property type="entry name" value="BETA-CAROTENE DIOXYGENASE"/>
    <property type="match status" value="1"/>
</dbReference>
<name>A0A835WSH8_9CHLO</name>
<sequence length="495" mass="53786">MILSFAFKDGKAFFRNRFVRTEGFVKEQEAGRPLFRNSFSRGSADGSPFFNPFDLRFKNVANTGVLAWAGQLYALWEAGLPYAMDPATLATSGESTMGGALKGTTFAAHYRIATEADGSRRWVSFSTATGFGGSTVTFYEFAEDGRMLHETQQKLENTSMAFIHDMLVSEHYYIIVLGPIEFSGKKFVTEYVFSKCSIAECLTYNPDKPGRVLLVPRPGRPSGKQGLVARSVEIPPCFVFHHVNAYEQEQAGAGGEPTVVVDTVAWDSVSFEVNQYTYGPNYYTGGSRSHLVRYVLPPGAAAASPHRLLRRTVEFASPDPRATARPYTAVFGGCDMVDHPLNWGPIQGVFRADIDAQLGLSPATSSAEARAAAEQQVAASVDGTAPGVKTDVWFAGPRRFPGEPLFVPRPGSDVEGEGWVLVAVHNADTQTGEMVILDAQNLANGPLATIRLPHRLPAGLHGSWHDAYLGPARPRGLENAAAEPRFEELASIRAL</sequence>
<evidence type="ECO:0000256" key="2">
    <source>
        <dbReference type="ARBA" id="ARBA00022723"/>
    </source>
</evidence>
<gene>
    <name evidence="5" type="ORF">HYH02_003563</name>
</gene>
<dbReference type="InterPro" id="IPR004294">
    <property type="entry name" value="Carotenoid_Oase"/>
</dbReference>
<feature type="binding site" evidence="4">
    <location>
        <position position="461"/>
    </location>
    <ligand>
        <name>Fe cation</name>
        <dbReference type="ChEBI" id="CHEBI:24875"/>
        <note>catalytic</note>
    </ligand>
</feature>
<dbReference type="AlphaFoldDB" id="A0A835WSH8"/>
<dbReference type="GO" id="GO:0046872">
    <property type="term" value="F:metal ion binding"/>
    <property type="evidence" value="ECO:0007669"/>
    <property type="project" value="UniProtKB-KW"/>
</dbReference>
<evidence type="ECO:0000256" key="3">
    <source>
        <dbReference type="ARBA" id="ARBA00023004"/>
    </source>
</evidence>